<dbReference type="eggNOG" id="COG2205">
    <property type="taxonomic scope" value="Bacteria"/>
</dbReference>
<accession>A0A098QTJ8</accession>
<dbReference type="SMART" id="SM00387">
    <property type="entry name" value="HATPase_c"/>
    <property type="match status" value="1"/>
</dbReference>
<feature type="domain" description="HAMP" evidence="9">
    <location>
        <begin position="328"/>
        <end position="384"/>
    </location>
</feature>
<dbReference type="SUPFAM" id="SSF55874">
    <property type="entry name" value="ATPase domain of HSP90 chaperone/DNA topoisomerase II/histidine kinase"/>
    <property type="match status" value="1"/>
</dbReference>
<name>A0A098QTJ8_9SPIO</name>
<comment type="catalytic activity">
    <reaction evidence="1">
        <text>ATP + protein L-histidine = ADP + protein N-phospho-L-histidine.</text>
        <dbReference type="EC" id="2.7.13.3"/>
    </reaction>
</comment>
<gene>
    <name evidence="10" type="ORF">DC28_14560</name>
</gene>
<sequence>MLKIGMIITLVMIVPTIALITFLSNQALGVSQTRLLESLNYGKKTLEANLGYKLQQLRGTAIRLSGDPYFLAAVNEPNSQPAPVDVAPSVGVQMWSRDQSLVYNRPIRAMNPFVSGLVSFESVLEGRTQVVHVSEEGLLVFQFLVLNRGEAAANTGGLTENGGALVLGLHTRISHEVFDIVTFSLGQETSIYRVPGTVLEELETTPQSVLWNRYGSQGRIPSELVFTTRFDSYGRRLERLPATIPWFAGLPSSQQSDLRVDAVQEEVLEGVEQYSVYAPLPIGEPGEYVGHISIPKSRFRSSEGPNYLWIVAAAVLFLIIIMTVLIARFLIRPVVDLSDGVENLRRHLREQGPLLQIGIKSDDEIGDLSRSFNQLGAELKASFSQIRSQREEILNYAQTLEERVQERTRELEEARIRAEIANTHKSRFLVNMNHELRTPLNSISGITDLLRFGAYDKTEDLIHALEQYLELHQSPDDDPLSPEEARALDHLDAYLGHLILRGNGIAAFVSYLEDALPALPDYPQLTERVKQLLAEQDRSYLKAYSTIREAGEVLINIIDEVINLSRIESGVIEISKGPQRLSEIINYALVHSESYARSKGKINTLSIVKTIHPDCPEDIMADGQKVKQVLLNLMTNGVKYTNQGRVDLEVKPGNSGRELVFSVRDTGIGIADSDKKVIFTEFGRAFAVRDIEGTGLGLALSKKLVVAHGGKIGFESELGSGSVFWFTLPLENPGQN</sequence>
<dbReference type="AlphaFoldDB" id="A0A098QTJ8"/>
<protein>
    <recommendedName>
        <fullName evidence="3">histidine kinase</fullName>
        <ecNumber evidence="3">2.7.13.3</ecNumber>
    </recommendedName>
</protein>
<dbReference type="SMART" id="SM00304">
    <property type="entry name" value="HAMP"/>
    <property type="match status" value="1"/>
</dbReference>
<dbReference type="Pfam" id="PF02518">
    <property type="entry name" value="HATPase_c"/>
    <property type="match status" value="1"/>
</dbReference>
<keyword evidence="5" id="KW-0808">Transferase</keyword>
<dbReference type="InterPro" id="IPR003661">
    <property type="entry name" value="HisK_dim/P_dom"/>
</dbReference>
<dbReference type="STRING" id="1480694.DC28_14560"/>
<evidence type="ECO:0000256" key="4">
    <source>
        <dbReference type="ARBA" id="ARBA00022553"/>
    </source>
</evidence>
<evidence type="ECO:0000256" key="3">
    <source>
        <dbReference type="ARBA" id="ARBA00012438"/>
    </source>
</evidence>
<keyword evidence="11" id="KW-1185">Reference proteome</keyword>
<dbReference type="InterPro" id="IPR036097">
    <property type="entry name" value="HisK_dim/P_sf"/>
</dbReference>
<evidence type="ECO:0000259" key="9">
    <source>
        <dbReference type="PROSITE" id="PS50885"/>
    </source>
</evidence>
<dbReference type="SUPFAM" id="SSF47384">
    <property type="entry name" value="Homodimeric domain of signal transducing histidine kinase"/>
    <property type="match status" value="1"/>
</dbReference>
<evidence type="ECO:0000256" key="2">
    <source>
        <dbReference type="ARBA" id="ARBA00004370"/>
    </source>
</evidence>
<feature type="transmembrane region" description="Helical" evidence="7">
    <location>
        <begin position="307"/>
        <end position="331"/>
    </location>
</feature>
<dbReference type="InterPro" id="IPR003594">
    <property type="entry name" value="HATPase_dom"/>
</dbReference>
<dbReference type="PRINTS" id="PR00344">
    <property type="entry name" value="BCTRLSENSOR"/>
</dbReference>
<dbReference type="CDD" id="cd00082">
    <property type="entry name" value="HisKA"/>
    <property type="match status" value="1"/>
</dbReference>
<dbReference type="SMART" id="SM00388">
    <property type="entry name" value="HisKA"/>
    <property type="match status" value="1"/>
</dbReference>
<dbReference type="InterPro" id="IPR003660">
    <property type="entry name" value="HAMP_dom"/>
</dbReference>
<comment type="subcellular location">
    <subcellularLocation>
        <location evidence="2">Membrane</location>
    </subcellularLocation>
</comment>
<dbReference type="InterPro" id="IPR004358">
    <property type="entry name" value="Sig_transdc_His_kin-like_C"/>
</dbReference>
<organism evidence="10 11">
    <name type="scientific">Spirochaeta lutea</name>
    <dbReference type="NCBI Taxonomy" id="1480694"/>
    <lineage>
        <taxon>Bacteria</taxon>
        <taxon>Pseudomonadati</taxon>
        <taxon>Spirochaetota</taxon>
        <taxon>Spirochaetia</taxon>
        <taxon>Spirochaetales</taxon>
        <taxon>Spirochaetaceae</taxon>
        <taxon>Spirochaeta</taxon>
    </lineage>
</organism>
<dbReference type="Pfam" id="PF00512">
    <property type="entry name" value="HisKA"/>
    <property type="match status" value="1"/>
</dbReference>
<evidence type="ECO:0000313" key="11">
    <source>
        <dbReference type="Proteomes" id="UP000029692"/>
    </source>
</evidence>
<dbReference type="Proteomes" id="UP000029692">
    <property type="component" value="Unassembled WGS sequence"/>
</dbReference>
<keyword evidence="7" id="KW-0812">Transmembrane</keyword>
<dbReference type="PANTHER" id="PTHR43047">
    <property type="entry name" value="TWO-COMPONENT HISTIDINE PROTEIN KINASE"/>
    <property type="match status" value="1"/>
</dbReference>
<dbReference type="EMBL" id="JNUP01000072">
    <property type="protein sequence ID" value="KGE70723.1"/>
    <property type="molecule type" value="Genomic_DNA"/>
</dbReference>
<dbReference type="Gene3D" id="6.10.340.10">
    <property type="match status" value="1"/>
</dbReference>
<keyword evidence="6" id="KW-0418">Kinase</keyword>
<keyword evidence="7" id="KW-0472">Membrane</keyword>
<reference evidence="10 11" key="1">
    <citation type="submission" date="2014-05" db="EMBL/GenBank/DDBJ databases">
        <title>De novo Genome Sequence of Spirocheata sp.</title>
        <authorList>
            <person name="Shivani Y."/>
            <person name="Subhash Y."/>
            <person name="Tushar L."/>
            <person name="Sasikala C."/>
            <person name="Ramana C.V."/>
        </authorList>
    </citation>
    <scope>NUCLEOTIDE SEQUENCE [LARGE SCALE GENOMIC DNA]</scope>
    <source>
        <strain evidence="10 11">JC230</strain>
    </source>
</reference>
<dbReference type="CDD" id="cd06225">
    <property type="entry name" value="HAMP"/>
    <property type="match status" value="1"/>
</dbReference>
<dbReference type="InterPro" id="IPR036890">
    <property type="entry name" value="HATPase_C_sf"/>
</dbReference>
<dbReference type="EC" id="2.7.13.3" evidence="3"/>
<evidence type="ECO:0000256" key="6">
    <source>
        <dbReference type="ARBA" id="ARBA00022777"/>
    </source>
</evidence>
<dbReference type="PROSITE" id="PS50109">
    <property type="entry name" value="HIS_KIN"/>
    <property type="match status" value="1"/>
</dbReference>
<dbReference type="GO" id="GO:0016020">
    <property type="term" value="C:membrane"/>
    <property type="evidence" value="ECO:0007669"/>
    <property type="project" value="UniProtKB-SubCell"/>
</dbReference>
<dbReference type="InterPro" id="IPR005467">
    <property type="entry name" value="His_kinase_dom"/>
</dbReference>
<evidence type="ECO:0000256" key="7">
    <source>
        <dbReference type="SAM" id="Phobius"/>
    </source>
</evidence>
<evidence type="ECO:0000256" key="5">
    <source>
        <dbReference type="ARBA" id="ARBA00022679"/>
    </source>
</evidence>
<dbReference type="Pfam" id="PF00672">
    <property type="entry name" value="HAMP"/>
    <property type="match status" value="1"/>
</dbReference>
<dbReference type="GO" id="GO:0000155">
    <property type="term" value="F:phosphorelay sensor kinase activity"/>
    <property type="evidence" value="ECO:0007669"/>
    <property type="project" value="InterPro"/>
</dbReference>
<feature type="transmembrane region" description="Helical" evidence="7">
    <location>
        <begin position="6"/>
        <end position="24"/>
    </location>
</feature>
<dbReference type="Gene3D" id="3.30.565.10">
    <property type="entry name" value="Histidine kinase-like ATPase, C-terminal domain"/>
    <property type="match status" value="1"/>
</dbReference>
<comment type="caution">
    <text evidence="10">The sequence shown here is derived from an EMBL/GenBank/DDBJ whole genome shotgun (WGS) entry which is preliminary data.</text>
</comment>
<dbReference type="Gene3D" id="1.10.287.130">
    <property type="match status" value="1"/>
</dbReference>
<evidence type="ECO:0000256" key="1">
    <source>
        <dbReference type="ARBA" id="ARBA00000085"/>
    </source>
</evidence>
<evidence type="ECO:0000313" key="10">
    <source>
        <dbReference type="EMBL" id="KGE70723.1"/>
    </source>
</evidence>
<keyword evidence="4" id="KW-0597">Phosphoprotein</keyword>
<proteinExistence type="predicted"/>
<dbReference type="PROSITE" id="PS50885">
    <property type="entry name" value="HAMP"/>
    <property type="match status" value="1"/>
</dbReference>
<feature type="domain" description="Histidine kinase" evidence="8">
    <location>
        <begin position="431"/>
        <end position="732"/>
    </location>
</feature>
<keyword evidence="7" id="KW-1133">Transmembrane helix</keyword>
<evidence type="ECO:0000259" key="8">
    <source>
        <dbReference type="PROSITE" id="PS50109"/>
    </source>
</evidence>